<dbReference type="PANTHER" id="PTHR34385:SF1">
    <property type="entry name" value="PEPTIDOGLYCAN L-ALANYL-D-GLUTAMATE ENDOPEPTIDASE CWLK"/>
    <property type="match status" value="1"/>
</dbReference>
<dbReference type="GO" id="GO:0006508">
    <property type="term" value="P:proteolysis"/>
    <property type="evidence" value="ECO:0007669"/>
    <property type="project" value="InterPro"/>
</dbReference>
<dbReference type="SUPFAM" id="SSF55166">
    <property type="entry name" value="Hedgehog/DD-peptidase"/>
    <property type="match status" value="1"/>
</dbReference>
<organism evidence="2 3">
    <name type="scientific">Paenibacillus oryzisoli</name>
    <dbReference type="NCBI Taxonomy" id="1850517"/>
    <lineage>
        <taxon>Bacteria</taxon>
        <taxon>Bacillati</taxon>
        <taxon>Bacillota</taxon>
        <taxon>Bacilli</taxon>
        <taxon>Bacillales</taxon>
        <taxon>Paenibacillaceae</taxon>
        <taxon>Paenibacillus</taxon>
    </lineage>
</organism>
<proteinExistence type="predicted"/>
<sequence length="291" mass="32894">MRKWVFWFVIVVLLGYEAIQQHSAIGKRMDTSPAEIEKSSYVATSSGKDSTTIKVTKDQIYQGDLVLINGDFSVHPNGMQTDIVNLYQHKELVKGFGLLDNTIRLSQSVVQAFTTMISAADKEGVRHFLINSGYRDQKEQSQLYKDMGSNYALPAGHSEHNLGLALDIGSTQAEMNRAPEGEWLIQNAADYGFILRYPKDKTAITGIQYEPWHFRYVGLPHSVVMKQMNFSLEEYLAYLKQQGHISTKVKGKIYEISYYPNSKRSTIQIPSNRTYHISGDNMDGIIVTVLP</sequence>
<dbReference type="InterPro" id="IPR003709">
    <property type="entry name" value="VanY-like_core_dom"/>
</dbReference>
<gene>
    <name evidence="2" type="ORF">A8708_21045</name>
</gene>
<dbReference type="InterPro" id="IPR009045">
    <property type="entry name" value="Zn_M74/Hedgehog-like"/>
</dbReference>
<protein>
    <submittedName>
        <fullName evidence="2">D-Ala-D-Ala carboxypeptidase VanY</fullName>
    </submittedName>
</protein>
<comment type="caution">
    <text evidence="2">The sequence shown here is derived from an EMBL/GenBank/DDBJ whole genome shotgun (WGS) entry which is preliminary data.</text>
</comment>
<dbReference type="OrthoDB" id="9792074at2"/>
<accession>A0A198A608</accession>
<dbReference type="Pfam" id="PF02557">
    <property type="entry name" value="VanY"/>
    <property type="match status" value="1"/>
</dbReference>
<keyword evidence="2" id="KW-0378">Hydrolase</keyword>
<dbReference type="STRING" id="1850517.A8708_21045"/>
<evidence type="ECO:0000313" key="3">
    <source>
        <dbReference type="Proteomes" id="UP000078454"/>
    </source>
</evidence>
<evidence type="ECO:0000259" key="1">
    <source>
        <dbReference type="Pfam" id="PF02557"/>
    </source>
</evidence>
<reference evidence="2 3" key="1">
    <citation type="submission" date="2016-05" db="EMBL/GenBank/DDBJ databases">
        <title>Paenibacillus sp. 1ZS3-15 nov., isolated from the rhizosphere soil.</title>
        <authorList>
            <person name="Zhang X.X."/>
            <person name="Zhang J."/>
        </authorList>
    </citation>
    <scope>NUCLEOTIDE SEQUENCE [LARGE SCALE GENOMIC DNA]</scope>
    <source>
        <strain evidence="2 3">1ZS3-15</strain>
    </source>
</reference>
<dbReference type="InterPro" id="IPR052179">
    <property type="entry name" value="DD-CPase-like"/>
</dbReference>
<dbReference type="RefSeq" id="WP_068667548.1">
    <property type="nucleotide sequence ID" value="NZ_LYPB01000076.1"/>
</dbReference>
<dbReference type="EMBL" id="LYPB01000076">
    <property type="protein sequence ID" value="OAS16491.1"/>
    <property type="molecule type" value="Genomic_DNA"/>
</dbReference>
<evidence type="ECO:0000313" key="2">
    <source>
        <dbReference type="EMBL" id="OAS16491.1"/>
    </source>
</evidence>
<dbReference type="Gene3D" id="3.30.200.180">
    <property type="match status" value="1"/>
</dbReference>
<dbReference type="CDD" id="cd14852">
    <property type="entry name" value="LD-carboxypeptidase"/>
    <property type="match status" value="1"/>
</dbReference>
<dbReference type="AlphaFoldDB" id="A0A198A608"/>
<dbReference type="Gene3D" id="3.30.1380.10">
    <property type="match status" value="1"/>
</dbReference>
<dbReference type="InterPro" id="IPR058193">
    <property type="entry name" value="VanY/YodJ_core_dom"/>
</dbReference>
<feature type="domain" description="D-alanyl-D-alanine carboxypeptidase-like core" evidence="1">
    <location>
        <begin position="103"/>
        <end position="218"/>
    </location>
</feature>
<keyword evidence="2" id="KW-0121">Carboxypeptidase</keyword>
<keyword evidence="2" id="KW-0645">Protease</keyword>
<dbReference type="GO" id="GO:0004180">
    <property type="term" value="F:carboxypeptidase activity"/>
    <property type="evidence" value="ECO:0007669"/>
    <property type="project" value="UniProtKB-KW"/>
</dbReference>
<name>A0A198A608_9BACL</name>
<dbReference type="PANTHER" id="PTHR34385">
    <property type="entry name" value="D-ALANYL-D-ALANINE CARBOXYPEPTIDASE"/>
    <property type="match status" value="1"/>
</dbReference>
<keyword evidence="3" id="KW-1185">Reference proteome</keyword>
<dbReference type="Proteomes" id="UP000078454">
    <property type="component" value="Unassembled WGS sequence"/>
</dbReference>